<feature type="signal peptide" evidence="2">
    <location>
        <begin position="1"/>
        <end position="20"/>
    </location>
</feature>
<organism evidence="3 4">
    <name type="scientific">Flavihumibacter stibioxidans</name>
    <dbReference type="NCBI Taxonomy" id="1834163"/>
    <lineage>
        <taxon>Bacteria</taxon>
        <taxon>Pseudomonadati</taxon>
        <taxon>Bacteroidota</taxon>
        <taxon>Chitinophagia</taxon>
        <taxon>Chitinophagales</taxon>
        <taxon>Chitinophagaceae</taxon>
        <taxon>Flavihumibacter</taxon>
    </lineage>
</organism>
<feature type="chain" id="PRO_5045716779" evidence="2">
    <location>
        <begin position="21"/>
        <end position="162"/>
    </location>
</feature>
<feature type="transmembrane region" description="Helical" evidence="1">
    <location>
        <begin position="102"/>
        <end position="121"/>
    </location>
</feature>
<keyword evidence="2" id="KW-0732">Signal</keyword>
<protein>
    <submittedName>
        <fullName evidence="3">Uncharacterized protein</fullName>
    </submittedName>
</protein>
<feature type="transmembrane region" description="Helical" evidence="1">
    <location>
        <begin position="67"/>
        <end position="86"/>
    </location>
</feature>
<accession>A0ABR7M6X9</accession>
<keyword evidence="1" id="KW-0812">Transmembrane</keyword>
<sequence>MKKVSFLILLVIVLCSPAEAQIQNDQQTAVTPELTASFNAAMRLSVMMDTSLSKSDYLLKSKNQKTAAWVMLGGGTALFIAGVLIGNDTDEGEWFGDNLEKGIIVAGVGAGLALGSIPFFISSAMNKRRAAGLSIIHQKIMVPDQKSFKVARQPALSLTVRL</sequence>
<dbReference type="EMBL" id="MBUA01000001">
    <property type="protein sequence ID" value="MBC6490371.1"/>
    <property type="molecule type" value="Genomic_DNA"/>
</dbReference>
<gene>
    <name evidence="3" type="ORF">BC349_05310</name>
</gene>
<reference evidence="3 4" key="1">
    <citation type="submission" date="2016-07" db="EMBL/GenBank/DDBJ databases">
        <title>Genome analysis of Flavihumibacter stibioxidans YS-17.</title>
        <authorList>
            <person name="Shi K."/>
            <person name="Han Y."/>
            <person name="Wang G."/>
        </authorList>
    </citation>
    <scope>NUCLEOTIDE SEQUENCE [LARGE SCALE GENOMIC DNA]</scope>
    <source>
        <strain evidence="3 4">YS-17</strain>
    </source>
</reference>
<name>A0ABR7M6X9_9BACT</name>
<evidence type="ECO:0000256" key="2">
    <source>
        <dbReference type="SAM" id="SignalP"/>
    </source>
</evidence>
<proteinExistence type="predicted"/>
<keyword evidence="1" id="KW-1133">Transmembrane helix</keyword>
<keyword evidence="4" id="KW-1185">Reference proteome</keyword>
<evidence type="ECO:0000313" key="3">
    <source>
        <dbReference type="EMBL" id="MBC6490371.1"/>
    </source>
</evidence>
<evidence type="ECO:0000313" key="4">
    <source>
        <dbReference type="Proteomes" id="UP000765802"/>
    </source>
</evidence>
<dbReference type="RefSeq" id="WP_187255678.1">
    <property type="nucleotide sequence ID" value="NZ_JBHULF010000006.1"/>
</dbReference>
<comment type="caution">
    <text evidence="3">The sequence shown here is derived from an EMBL/GenBank/DDBJ whole genome shotgun (WGS) entry which is preliminary data.</text>
</comment>
<keyword evidence="1" id="KW-0472">Membrane</keyword>
<evidence type="ECO:0000256" key="1">
    <source>
        <dbReference type="SAM" id="Phobius"/>
    </source>
</evidence>
<dbReference type="Proteomes" id="UP000765802">
    <property type="component" value="Unassembled WGS sequence"/>
</dbReference>